<feature type="transmembrane region" description="Helical" evidence="6">
    <location>
        <begin position="127"/>
        <end position="148"/>
    </location>
</feature>
<evidence type="ECO:0000256" key="4">
    <source>
        <dbReference type="ARBA" id="ARBA00022989"/>
    </source>
</evidence>
<feature type="transmembrane region" description="Helical" evidence="6">
    <location>
        <begin position="92"/>
        <end position="115"/>
    </location>
</feature>
<gene>
    <name evidence="7" type="ORF">UFOPK1855_00554</name>
</gene>
<evidence type="ECO:0000256" key="5">
    <source>
        <dbReference type="ARBA" id="ARBA00023136"/>
    </source>
</evidence>
<reference evidence="7" key="1">
    <citation type="submission" date="2020-05" db="EMBL/GenBank/DDBJ databases">
        <authorList>
            <person name="Chiriac C."/>
            <person name="Salcher M."/>
            <person name="Ghai R."/>
            <person name="Kavagutti S V."/>
        </authorList>
    </citation>
    <scope>NUCLEOTIDE SEQUENCE</scope>
</reference>
<sequence length="149" mass="15167">MASILGTYGIWFSLIGAAILLGLGAQTIYKALSQRRASEVSSGAQVEATTAGKTYLKFAAATVVNPPTALYFLAITPSLVGLTGSDPVSATFAFASGVFLGSVVWQQGLALTGAAIRGITTPRVRTWLSLAGGAMITALAIVLAARAFG</sequence>
<keyword evidence="3 6" id="KW-0812">Transmembrane</keyword>
<keyword evidence="2" id="KW-1003">Cell membrane</keyword>
<feature type="transmembrane region" description="Helical" evidence="6">
    <location>
        <begin position="58"/>
        <end position="80"/>
    </location>
</feature>
<dbReference type="InterPro" id="IPR001123">
    <property type="entry name" value="LeuE-type"/>
</dbReference>
<evidence type="ECO:0000256" key="1">
    <source>
        <dbReference type="ARBA" id="ARBA00004651"/>
    </source>
</evidence>
<name>A0A6J6HYD0_9ZZZZ</name>
<keyword evidence="4 6" id="KW-1133">Transmembrane helix</keyword>
<feature type="transmembrane region" description="Helical" evidence="6">
    <location>
        <begin position="6"/>
        <end position="29"/>
    </location>
</feature>
<accession>A0A6J6HYD0</accession>
<dbReference type="PANTHER" id="PTHR30086">
    <property type="entry name" value="ARGININE EXPORTER PROTEIN ARGO"/>
    <property type="match status" value="1"/>
</dbReference>
<evidence type="ECO:0000313" key="7">
    <source>
        <dbReference type="EMBL" id="CAB4613498.1"/>
    </source>
</evidence>
<dbReference type="EMBL" id="CAEZUW010000074">
    <property type="protein sequence ID" value="CAB4613498.1"/>
    <property type="molecule type" value="Genomic_DNA"/>
</dbReference>
<comment type="subcellular location">
    <subcellularLocation>
        <location evidence="1">Cell membrane</location>
        <topology evidence="1">Multi-pass membrane protein</topology>
    </subcellularLocation>
</comment>
<proteinExistence type="predicted"/>
<dbReference type="Pfam" id="PF01810">
    <property type="entry name" value="LysE"/>
    <property type="match status" value="1"/>
</dbReference>
<evidence type="ECO:0000256" key="2">
    <source>
        <dbReference type="ARBA" id="ARBA00022475"/>
    </source>
</evidence>
<dbReference type="AlphaFoldDB" id="A0A6J6HYD0"/>
<evidence type="ECO:0000256" key="6">
    <source>
        <dbReference type="SAM" id="Phobius"/>
    </source>
</evidence>
<organism evidence="7">
    <name type="scientific">freshwater metagenome</name>
    <dbReference type="NCBI Taxonomy" id="449393"/>
    <lineage>
        <taxon>unclassified sequences</taxon>
        <taxon>metagenomes</taxon>
        <taxon>ecological metagenomes</taxon>
    </lineage>
</organism>
<evidence type="ECO:0000256" key="3">
    <source>
        <dbReference type="ARBA" id="ARBA00022692"/>
    </source>
</evidence>
<keyword evidence="5 6" id="KW-0472">Membrane</keyword>
<dbReference type="PANTHER" id="PTHR30086:SF20">
    <property type="entry name" value="ARGININE EXPORTER PROTEIN ARGO-RELATED"/>
    <property type="match status" value="1"/>
</dbReference>
<dbReference type="GO" id="GO:0015171">
    <property type="term" value="F:amino acid transmembrane transporter activity"/>
    <property type="evidence" value="ECO:0007669"/>
    <property type="project" value="TreeGrafter"/>
</dbReference>
<protein>
    <submittedName>
        <fullName evidence="7">Unannotated protein</fullName>
    </submittedName>
</protein>
<dbReference type="GO" id="GO:0005886">
    <property type="term" value="C:plasma membrane"/>
    <property type="evidence" value="ECO:0007669"/>
    <property type="project" value="UniProtKB-SubCell"/>
</dbReference>